<comment type="subcellular location">
    <subcellularLocation>
        <location evidence="1">Membrane</location>
        <topology evidence="1">Single-pass membrane protein</topology>
    </subcellularLocation>
</comment>
<keyword evidence="2" id="KW-0812">Transmembrane</keyword>
<evidence type="ECO:0000256" key="7">
    <source>
        <dbReference type="ARBA" id="ARBA00023157"/>
    </source>
</evidence>
<dbReference type="Pfam" id="PF00530">
    <property type="entry name" value="SRCR"/>
    <property type="match status" value="1"/>
</dbReference>
<organism evidence="11 12">
    <name type="scientific">Callorhinchus milii</name>
    <name type="common">Ghost shark</name>
    <dbReference type="NCBI Taxonomy" id="7868"/>
    <lineage>
        <taxon>Eukaryota</taxon>
        <taxon>Metazoa</taxon>
        <taxon>Chordata</taxon>
        <taxon>Craniata</taxon>
        <taxon>Vertebrata</taxon>
        <taxon>Chondrichthyes</taxon>
        <taxon>Holocephali</taxon>
        <taxon>Chimaeriformes</taxon>
        <taxon>Callorhinchidae</taxon>
        <taxon>Callorhinchus</taxon>
    </lineage>
</organism>
<evidence type="ECO:0000256" key="2">
    <source>
        <dbReference type="ARBA" id="ARBA00022692"/>
    </source>
</evidence>
<name>A0A4W3GA97_CALMI</name>
<comment type="caution">
    <text evidence="9">Lacks conserved residue(s) required for the propagation of feature annotation.</text>
</comment>
<evidence type="ECO:0000256" key="3">
    <source>
        <dbReference type="ARBA" id="ARBA00022729"/>
    </source>
</evidence>
<reference evidence="12" key="2">
    <citation type="journal article" date="2007" name="PLoS Biol.">
        <title>Survey sequencing and comparative analysis of the elephant shark (Callorhinchus milii) genome.</title>
        <authorList>
            <person name="Venkatesh B."/>
            <person name="Kirkness E.F."/>
            <person name="Loh Y.H."/>
            <person name="Halpern A.L."/>
            <person name="Lee A.P."/>
            <person name="Johnson J."/>
            <person name="Dandona N."/>
            <person name="Viswanathan L.D."/>
            <person name="Tay A."/>
            <person name="Venter J.C."/>
            <person name="Strausberg R.L."/>
            <person name="Brenner S."/>
        </authorList>
    </citation>
    <scope>NUCLEOTIDE SEQUENCE [LARGE SCALE GENOMIC DNA]</scope>
</reference>
<dbReference type="GeneTree" id="ENSGT00970000198165"/>
<dbReference type="InParanoid" id="A0A4W3GA97"/>
<reference evidence="12" key="3">
    <citation type="journal article" date="2014" name="Nature">
        <title>Elephant shark genome provides unique insights into gnathostome evolution.</title>
        <authorList>
            <consortium name="International Elephant Shark Genome Sequencing Consortium"/>
            <person name="Venkatesh B."/>
            <person name="Lee A.P."/>
            <person name="Ravi V."/>
            <person name="Maurya A.K."/>
            <person name="Lian M.M."/>
            <person name="Swann J.B."/>
            <person name="Ohta Y."/>
            <person name="Flajnik M.F."/>
            <person name="Sutoh Y."/>
            <person name="Kasahara M."/>
            <person name="Hoon S."/>
            <person name="Gangu V."/>
            <person name="Roy S.W."/>
            <person name="Irimia M."/>
            <person name="Korzh V."/>
            <person name="Kondrychyn I."/>
            <person name="Lim Z.W."/>
            <person name="Tay B.H."/>
            <person name="Tohari S."/>
            <person name="Kong K.W."/>
            <person name="Ho S."/>
            <person name="Lorente-Galdos B."/>
            <person name="Quilez J."/>
            <person name="Marques-Bonet T."/>
            <person name="Raney B.J."/>
            <person name="Ingham P.W."/>
            <person name="Tay A."/>
            <person name="Hillier L.W."/>
            <person name="Minx P."/>
            <person name="Boehm T."/>
            <person name="Wilson R.K."/>
            <person name="Brenner S."/>
            <person name="Warren W.C."/>
        </authorList>
    </citation>
    <scope>NUCLEOTIDE SEQUENCE [LARGE SCALE GENOMIC DNA]</scope>
</reference>
<dbReference type="Ensembl" id="ENSCMIT00000000136.1">
    <property type="protein sequence ID" value="ENSCMIP00000000111.1"/>
    <property type="gene ID" value="ENSCMIG00000000098.1"/>
</dbReference>
<evidence type="ECO:0000313" key="11">
    <source>
        <dbReference type="Ensembl" id="ENSCMIP00000000111.1"/>
    </source>
</evidence>
<feature type="disulfide bond" evidence="9">
    <location>
        <begin position="99"/>
        <end position="109"/>
    </location>
</feature>
<keyword evidence="12" id="KW-1185">Reference proteome</keyword>
<dbReference type="InterPro" id="IPR036772">
    <property type="entry name" value="SRCR-like_dom_sf"/>
</dbReference>
<dbReference type="AlphaFoldDB" id="A0A4W3GA97"/>
<protein>
    <recommendedName>
        <fullName evidence="10">SRCR domain-containing protein</fullName>
    </recommendedName>
</protein>
<evidence type="ECO:0000256" key="5">
    <source>
        <dbReference type="ARBA" id="ARBA00022989"/>
    </source>
</evidence>
<evidence type="ECO:0000259" key="10">
    <source>
        <dbReference type="PROSITE" id="PS50287"/>
    </source>
</evidence>
<dbReference type="SMART" id="SM00202">
    <property type="entry name" value="SR"/>
    <property type="match status" value="1"/>
</dbReference>
<keyword evidence="4" id="KW-0677">Repeat</keyword>
<evidence type="ECO:0000313" key="12">
    <source>
        <dbReference type="Proteomes" id="UP000314986"/>
    </source>
</evidence>
<reference evidence="11" key="5">
    <citation type="submission" date="2025-09" db="UniProtKB">
        <authorList>
            <consortium name="Ensembl"/>
        </authorList>
    </citation>
    <scope>IDENTIFICATION</scope>
</reference>
<evidence type="ECO:0000256" key="6">
    <source>
        <dbReference type="ARBA" id="ARBA00023136"/>
    </source>
</evidence>
<dbReference type="FunFam" id="3.10.250.10:FF:000016">
    <property type="entry name" value="Scavenger receptor cysteine-rich protein type 12"/>
    <property type="match status" value="1"/>
</dbReference>
<keyword evidence="8" id="KW-0325">Glycoprotein</keyword>
<dbReference type="PROSITE" id="PS50287">
    <property type="entry name" value="SRCR_2"/>
    <property type="match status" value="1"/>
</dbReference>
<evidence type="ECO:0000256" key="1">
    <source>
        <dbReference type="ARBA" id="ARBA00004167"/>
    </source>
</evidence>
<dbReference type="GO" id="GO:0016020">
    <property type="term" value="C:membrane"/>
    <property type="evidence" value="ECO:0007669"/>
    <property type="project" value="UniProtKB-SubCell"/>
</dbReference>
<keyword evidence="7 9" id="KW-1015">Disulfide bond</keyword>
<keyword evidence="6" id="KW-0472">Membrane</keyword>
<dbReference type="Gene3D" id="3.10.250.10">
    <property type="entry name" value="SRCR-like domain"/>
    <property type="match status" value="1"/>
</dbReference>
<reference evidence="12" key="1">
    <citation type="journal article" date="2006" name="Science">
        <title>Ancient noncoding elements conserved in the human genome.</title>
        <authorList>
            <person name="Venkatesh B."/>
            <person name="Kirkness E.F."/>
            <person name="Loh Y.H."/>
            <person name="Halpern A.L."/>
            <person name="Lee A.P."/>
            <person name="Johnson J."/>
            <person name="Dandona N."/>
            <person name="Viswanathan L.D."/>
            <person name="Tay A."/>
            <person name="Venter J.C."/>
            <person name="Strausberg R.L."/>
            <person name="Brenner S."/>
        </authorList>
    </citation>
    <scope>NUCLEOTIDE SEQUENCE [LARGE SCALE GENOMIC DNA]</scope>
</reference>
<accession>A0A4W3GA97</accession>
<dbReference type="InterPro" id="IPR001190">
    <property type="entry name" value="SRCR"/>
</dbReference>
<dbReference type="Proteomes" id="UP000314986">
    <property type="component" value="Unassembled WGS sequence"/>
</dbReference>
<keyword evidence="3" id="KW-0732">Signal</keyword>
<dbReference type="PRINTS" id="PR00258">
    <property type="entry name" value="SPERACTRCPTR"/>
</dbReference>
<evidence type="ECO:0000256" key="9">
    <source>
        <dbReference type="PROSITE-ProRule" id="PRU00196"/>
    </source>
</evidence>
<dbReference type="SUPFAM" id="SSF56487">
    <property type="entry name" value="SRCR-like"/>
    <property type="match status" value="1"/>
</dbReference>
<sequence>ALPLRLHWLPITHTKLTTRDKKLVNGGSRCAGRVEVHYRGIWGTIIGRGVWDLLDAAVVCRQLGCGAAVAAPENAFFGKGTGHDITYDLPGTSTRLITCAKSWAVGLHCQYQEMLSLEKVRGPSSVSLAVGTRQTLVFFVQVQTLVCCCVQVAVRISLYPHLSSPRQGPLAPYHRH</sequence>
<keyword evidence="5" id="KW-1133">Transmembrane helix</keyword>
<reference evidence="11" key="4">
    <citation type="submission" date="2025-08" db="UniProtKB">
        <authorList>
            <consortium name="Ensembl"/>
        </authorList>
    </citation>
    <scope>IDENTIFICATION</scope>
</reference>
<evidence type="ECO:0000256" key="8">
    <source>
        <dbReference type="ARBA" id="ARBA00023180"/>
    </source>
</evidence>
<dbReference type="PANTHER" id="PTHR19331">
    <property type="entry name" value="SCAVENGER RECEPTOR DOMAIN-CONTAINING"/>
    <property type="match status" value="1"/>
</dbReference>
<feature type="domain" description="SRCR" evidence="10">
    <location>
        <begin position="21"/>
        <end position="112"/>
    </location>
</feature>
<proteinExistence type="predicted"/>
<evidence type="ECO:0000256" key="4">
    <source>
        <dbReference type="ARBA" id="ARBA00022737"/>
    </source>
</evidence>